<dbReference type="AlphaFoldDB" id="A0A7W8L7P0"/>
<gene>
    <name evidence="1" type="ORF">HDG41_003746</name>
</gene>
<protein>
    <submittedName>
        <fullName evidence="1">Uncharacterized protein</fullName>
    </submittedName>
</protein>
<sequence length="61" mass="6612">MEPKELCLSLPKALQGTSVLSEAVTGKLFDALSARQPPSFASRWYYASAGRYAWVSASGCR</sequence>
<dbReference type="Proteomes" id="UP000592820">
    <property type="component" value="Unassembled WGS sequence"/>
</dbReference>
<comment type="caution">
    <text evidence="1">The sequence shown here is derived from an EMBL/GenBank/DDBJ whole genome shotgun (WGS) entry which is preliminary data.</text>
</comment>
<evidence type="ECO:0000313" key="1">
    <source>
        <dbReference type="EMBL" id="MBB5401663.1"/>
    </source>
</evidence>
<organism evidence="1 2">
    <name type="scientific">Paraburkholderia youngii</name>
    <dbReference type="NCBI Taxonomy" id="2782701"/>
    <lineage>
        <taxon>Bacteria</taxon>
        <taxon>Pseudomonadati</taxon>
        <taxon>Pseudomonadota</taxon>
        <taxon>Betaproteobacteria</taxon>
        <taxon>Burkholderiales</taxon>
        <taxon>Burkholderiaceae</taxon>
        <taxon>Paraburkholderia</taxon>
    </lineage>
</organism>
<reference evidence="1 2" key="1">
    <citation type="submission" date="2020-08" db="EMBL/GenBank/DDBJ databases">
        <title>Genomic Encyclopedia of Type Strains, Phase IV (KMG-V): Genome sequencing to study the core and pangenomes of soil and plant-associated prokaryotes.</title>
        <authorList>
            <person name="Whitman W."/>
        </authorList>
    </citation>
    <scope>NUCLEOTIDE SEQUENCE [LARGE SCALE GENOMIC DNA]</scope>
    <source>
        <strain evidence="1 2">JPY162</strain>
    </source>
</reference>
<evidence type="ECO:0000313" key="2">
    <source>
        <dbReference type="Proteomes" id="UP000592820"/>
    </source>
</evidence>
<proteinExistence type="predicted"/>
<accession>A0A7W8L7P0</accession>
<dbReference type="EMBL" id="JACHDE010000006">
    <property type="protein sequence ID" value="MBB5401663.1"/>
    <property type="molecule type" value="Genomic_DNA"/>
</dbReference>
<name>A0A7W8L7P0_9BURK</name>